<reference evidence="1" key="1">
    <citation type="submission" date="2024-07" db="EMBL/GenBank/DDBJ databases">
        <authorList>
            <person name="Bringhurst R.M."/>
            <person name="Homer T.E."/>
        </authorList>
    </citation>
    <scope>NUCLEOTIDE SEQUENCE</scope>
</reference>
<evidence type="ECO:0000313" key="1">
    <source>
        <dbReference type="EMBL" id="XDJ14580.1"/>
    </source>
</evidence>
<name>A0AB39CCN6_9VIRU</name>
<dbReference type="EMBL" id="PQ015378">
    <property type="protein sequence ID" value="XDJ14580.1"/>
    <property type="molecule type" value="Genomic_DNA"/>
</dbReference>
<protein>
    <submittedName>
        <fullName evidence="1">Uncharacterized protein</fullName>
    </submittedName>
</protein>
<sequence>MASLWRGLESNPQKGNLMDNFIFEIVKGDQHLYIVQGDPIKKPGPLGPLMPNYTLKLDPKPRNALRISGFKQAKGFLDSAIALSPKAFRKLARVEEDWDRPIAVNMRRCSESKGLVDCVAAQRLYVFKEQA</sequence>
<accession>A0AB39CCN6</accession>
<organism evidence="1">
    <name type="scientific">Pseudomonas phage RVTF4</name>
    <dbReference type="NCBI Taxonomy" id="3236931"/>
    <lineage>
        <taxon>Viruses</taxon>
    </lineage>
</organism>
<proteinExistence type="predicted"/>